<dbReference type="InterPro" id="IPR003594">
    <property type="entry name" value="HATPase_dom"/>
</dbReference>
<accession>A0A855X3N4</accession>
<dbReference type="PANTHER" id="PTHR35526:SF3">
    <property type="entry name" value="ANTI-SIGMA-F FACTOR RSBW"/>
    <property type="match status" value="1"/>
</dbReference>
<dbReference type="AlphaFoldDB" id="A0A855X3N4"/>
<keyword evidence="2" id="KW-1133">Transmembrane helix</keyword>
<feature type="non-terminal residue" evidence="4">
    <location>
        <position position="214"/>
    </location>
</feature>
<dbReference type="InterPro" id="IPR050267">
    <property type="entry name" value="Anti-sigma-factor_SerPK"/>
</dbReference>
<feature type="domain" description="Histidine kinase/HSP90-like ATPase" evidence="3">
    <location>
        <begin position="15"/>
        <end position="138"/>
    </location>
</feature>
<feature type="transmembrane region" description="Helical" evidence="2">
    <location>
        <begin position="161"/>
        <end position="180"/>
    </location>
</feature>
<dbReference type="InterPro" id="IPR036890">
    <property type="entry name" value="HATPase_C_sf"/>
</dbReference>
<evidence type="ECO:0000259" key="3">
    <source>
        <dbReference type="Pfam" id="PF13581"/>
    </source>
</evidence>
<organism evidence="4 5">
    <name type="scientific">candidate division GN15 bacterium</name>
    <dbReference type="NCBI Taxonomy" id="2072418"/>
    <lineage>
        <taxon>Bacteria</taxon>
        <taxon>candidate division GN15</taxon>
    </lineage>
</organism>
<name>A0A855X3N4_9BACT</name>
<dbReference type="Proteomes" id="UP000250918">
    <property type="component" value="Unassembled WGS sequence"/>
</dbReference>
<keyword evidence="1" id="KW-0418">Kinase</keyword>
<proteinExistence type="predicted"/>
<dbReference type="CDD" id="cd16936">
    <property type="entry name" value="HATPase_RsbW-like"/>
    <property type="match status" value="1"/>
</dbReference>
<evidence type="ECO:0000313" key="4">
    <source>
        <dbReference type="EMBL" id="PWB68878.1"/>
    </source>
</evidence>
<sequence>MFQRPIKEINAEFIAEEKYLDSIRRVVKESCSTAGMSTKDTSAVLLAIEEGATNIIRHAYLYEKGTLRLRIVIYRKLLAFSLFDTGRSFEPQGNGKLDLERLVDSGRKGGLGFYMIQKIMDSVEYLSSPEFNELRMIKRISRAPSEAGPLLQRMSTLRMKFSIWTFFIVALIVGTAFYYINSRSTIEIQRHLDDTVAALGKTIAGQAAGYIINR</sequence>
<dbReference type="PANTHER" id="PTHR35526">
    <property type="entry name" value="ANTI-SIGMA-F FACTOR RSBW-RELATED"/>
    <property type="match status" value="1"/>
</dbReference>
<evidence type="ECO:0000256" key="1">
    <source>
        <dbReference type="ARBA" id="ARBA00022527"/>
    </source>
</evidence>
<keyword evidence="1" id="KW-0808">Transferase</keyword>
<reference evidence="4 5" key="1">
    <citation type="journal article" date="2018" name="ISME J.">
        <title>A methanotrophic archaeon couples anaerobic oxidation of methane to Fe(III) reduction.</title>
        <authorList>
            <person name="Cai C."/>
            <person name="Leu A.O."/>
            <person name="Xie G.J."/>
            <person name="Guo J."/>
            <person name="Feng Y."/>
            <person name="Zhao J.X."/>
            <person name="Tyson G.W."/>
            <person name="Yuan Z."/>
            <person name="Hu S."/>
        </authorList>
    </citation>
    <scope>NUCLEOTIDE SEQUENCE [LARGE SCALE GENOMIC DNA]</scope>
    <source>
        <strain evidence="4">FeB_12</strain>
    </source>
</reference>
<evidence type="ECO:0000256" key="2">
    <source>
        <dbReference type="SAM" id="Phobius"/>
    </source>
</evidence>
<comment type="caution">
    <text evidence="4">The sequence shown here is derived from an EMBL/GenBank/DDBJ whole genome shotgun (WGS) entry which is preliminary data.</text>
</comment>
<dbReference type="EMBL" id="PQAP01000186">
    <property type="protein sequence ID" value="PWB68878.1"/>
    <property type="molecule type" value="Genomic_DNA"/>
</dbReference>
<gene>
    <name evidence="4" type="ORF">C3F09_10865</name>
</gene>
<dbReference type="GO" id="GO:0004674">
    <property type="term" value="F:protein serine/threonine kinase activity"/>
    <property type="evidence" value="ECO:0007669"/>
    <property type="project" value="UniProtKB-KW"/>
</dbReference>
<dbReference type="Pfam" id="PF13581">
    <property type="entry name" value="HATPase_c_2"/>
    <property type="match status" value="1"/>
</dbReference>
<keyword evidence="1" id="KW-0723">Serine/threonine-protein kinase</keyword>
<dbReference type="Gene3D" id="3.30.565.10">
    <property type="entry name" value="Histidine kinase-like ATPase, C-terminal domain"/>
    <property type="match status" value="1"/>
</dbReference>
<dbReference type="SUPFAM" id="SSF55874">
    <property type="entry name" value="ATPase domain of HSP90 chaperone/DNA topoisomerase II/histidine kinase"/>
    <property type="match status" value="1"/>
</dbReference>
<evidence type="ECO:0000313" key="5">
    <source>
        <dbReference type="Proteomes" id="UP000250918"/>
    </source>
</evidence>
<protein>
    <recommendedName>
        <fullName evidence="3">Histidine kinase/HSP90-like ATPase domain-containing protein</fullName>
    </recommendedName>
</protein>
<keyword evidence="2" id="KW-0472">Membrane</keyword>
<keyword evidence="2" id="KW-0812">Transmembrane</keyword>